<organism evidence="7">
    <name type="scientific">Streptomyces sp. R33</name>
    <dbReference type="NCBI Taxonomy" id="3238629"/>
    <lineage>
        <taxon>Bacteria</taxon>
        <taxon>Bacillati</taxon>
        <taxon>Actinomycetota</taxon>
        <taxon>Actinomycetes</taxon>
        <taxon>Kitasatosporales</taxon>
        <taxon>Streptomycetaceae</taxon>
        <taxon>Streptomyces</taxon>
    </lineage>
</organism>
<evidence type="ECO:0000256" key="1">
    <source>
        <dbReference type="ARBA" id="ARBA00007870"/>
    </source>
</evidence>
<evidence type="ECO:0000259" key="5">
    <source>
        <dbReference type="Pfam" id="PF02558"/>
    </source>
</evidence>
<dbReference type="Gene3D" id="3.40.50.720">
    <property type="entry name" value="NAD(P)-binding Rossmann-like Domain"/>
    <property type="match status" value="1"/>
</dbReference>
<dbReference type="NCBIfam" id="TIGR00745">
    <property type="entry name" value="apbA_panE"/>
    <property type="match status" value="1"/>
</dbReference>
<proteinExistence type="inferred from homology"/>
<comment type="function">
    <text evidence="4">Catalyzes the NADPH-dependent reduction of ketopantoate into pantoic acid.</text>
</comment>
<evidence type="ECO:0000313" key="7">
    <source>
        <dbReference type="EMBL" id="XDV67757.1"/>
    </source>
</evidence>
<evidence type="ECO:0000256" key="3">
    <source>
        <dbReference type="ARBA" id="ARBA00023002"/>
    </source>
</evidence>
<dbReference type="GO" id="GO:0005737">
    <property type="term" value="C:cytoplasm"/>
    <property type="evidence" value="ECO:0007669"/>
    <property type="project" value="TreeGrafter"/>
</dbReference>
<protein>
    <recommendedName>
        <fullName evidence="4">2-dehydropantoate 2-reductase</fullName>
        <ecNumber evidence="4">1.1.1.169</ecNumber>
    </recommendedName>
    <alternativeName>
        <fullName evidence="4">Ketopantoate reductase</fullName>
    </alternativeName>
</protein>
<dbReference type="EC" id="1.1.1.169" evidence="4"/>
<keyword evidence="4" id="KW-0566">Pantothenate biosynthesis</keyword>
<feature type="domain" description="Ketopantoate reductase C-terminal" evidence="6">
    <location>
        <begin position="178"/>
        <end position="298"/>
    </location>
</feature>
<evidence type="ECO:0000256" key="4">
    <source>
        <dbReference type="RuleBase" id="RU362068"/>
    </source>
</evidence>
<keyword evidence="3 4" id="KW-0560">Oxidoreductase</keyword>
<dbReference type="InterPro" id="IPR013332">
    <property type="entry name" value="KPR_N"/>
</dbReference>
<keyword evidence="2 4" id="KW-0521">NADP</keyword>
<dbReference type="FunFam" id="1.10.1040.10:FF:000017">
    <property type="entry name" value="2-dehydropantoate 2-reductase"/>
    <property type="match status" value="1"/>
</dbReference>
<comment type="similarity">
    <text evidence="1 4">Belongs to the ketopantoate reductase family.</text>
</comment>
<dbReference type="EMBL" id="CP165727">
    <property type="protein sequence ID" value="XDV67757.1"/>
    <property type="molecule type" value="Genomic_DNA"/>
</dbReference>
<dbReference type="InterPro" id="IPR003710">
    <property type="entry name" value="ApbA"/>
</dbReference>
<dbReference type="SUPFAM" id="SSF51735">
    <property type="entry name" value="NAD(P)-binding Rossmann-fold domains"/>
    <property type="match status" value="1"/>
</dbReference>
<dbReference type="PANTHER" id="PTHR21708:SF26">
    <property type="entry name" value="2-DEHYDROPANTOATE 2-REDUCTASE"/>
    <property type="match status" value="1"/>
</dbReference>
<dbReference type="InterPro" id="IPR008927">
    <property type="entry name" value="6-PGluconate_DH-like_C_sf"/>
</dbReference>
<dbReference type="PANTHER" id="PTHR21708">
    <property type="entry name" value="PROBABLE 2-DEHYDROPANTOATE 2-REDUCTASE"/>
    <property type="match status" value="1"/>
</dbReference>
<comment type="pathway">
    <text evidence="4">Cofactor biosynthesis; (R)-pantothenate biosynthesis; (R)-pantoate from 3-methyl-2-oxobutanoate: step 2/2.</text>
</comment>
<dbReference type="AlphaFoldDB" id="A0AB39YCY5"/>
<dbReference type="GO" id="GO:0015940">
    <property type="term" value="P:pantothenate biosynthetic process"/>
    <property type="evidence" value="ECO:0007669"/>
    <property type="project" value="UniProtKB-KW"/>
</dbReference>
<evidence type="ECO:0000256" key="2">
    <source>
        <dbReference type="ARBA" id="ARBA00022857"/>
    </source>
</evidence>
<comment type="catalytic activity">
    <reaction evidence="4">
        <text>(R)-pantoate + NADP(+) = 2-dehydropantoate + NADPH + H(+)</text>
        <dbReference type="Rhea" id="RHEA:16233"/>
        <dbReference type="ChEBI" id="CHEBI:11561"/>
        <dbReference type="ChEBI" id="CHEBI:15378"/>
        <dbReference type="ChEBI" id="CHEBI:15980"/>
        <dbReference type="ChEBI" id="CHEBI:57783"/>
        <dbReference type="ChEBI" id="CHEBI:58349"/>
        <dbReference type="EC" id="1.1.1.169"/>
    </reaction>
</comment>
<dbReference type="InterPro" id="IPR013328">
    <property type="entry name" value="6PGD_dom2"/>
</dbReference>
<dbReference type="InterPro" id="IPR051402">
    <property type="entry name" value="KPR-Related"/>
</dbReference>
<feature type="domain" description="Ketopantoate reductase N-terminal" evidence="5">
    <location>
        <begin position="3"/>
        <end position="150"/>
    </location>
</feature>
<evidence type="ECO:0000259" key="6">
    <source>
        <dbReference type="Pfam" id="PF08546"/>
    </source>
</evidence>
<gene>
    <name evidence="7" type="ORF">AB5J51_34990</name>
</gene>
<reference evidence="7" key="1">
    <citation type="submission" date="2024-08" db="EMBL/GenBank/DDBJ databases">
        <authorList>
            <person name="Yu S.T."/>
        </authorList>
    </citation>
    <scope>NUCLEOTIDE SEQUENCE</scope>
    <source>
        <strain evidence="7">R33</strain>
    </source>
</reference>
<sequence>MRILTVGAGAAGGWFGARLAHAGQDVTFLVRPERASALRERGLRVTGLGEVLTLTPQLVTADALSHPYDLVLLSVKSTALDRAAKDLAPAVGPRTAIVPLLNGMAHLDHLIGRFGGAPVLGGVAKVVTTLNEHGDIVRMAPPSTLLTGELDGRASARVDAVRALLTGAGIDSPETPDVVGAMWHKWVFITTLAAVTCLARGSVGEVGAVPGGSGLGPAVLAEAAAVSAAAGHPVPDAELAFTTRTVTTPGSPLTPSMYRDLVAGRPTEVEHVFGDLVARARALAVPTPLLDLATLQLRVHQRRALQARLGG</sequence>
<dbReference type="GO" id="GO:0008677">
    <property type="term" value="F:2-dehydropantoate 2-reductase activity"/>
    <property type="evidence" value="ECO:0007669"/>
    <property type="project" value="UniProtKB-EC"/>
</dbReference>
<name>A0AB39YCY5_9ACTN</name>
<dbReference type="Gene3D" id="1.10.1040.10">
    <property type="entry name" value="N-(1-d-carboxylethyl)-l-norvaline Dehydrogenase, domain 2"/>
    <property type="match status" value="1"/>
</dbReference>
<dbReference type="InterPro" id="IPR036291">
    <property type="entry name" value="NAD(P)-bd_dom_sf"/>
</dbReference>
<dbReference type="RefSeq" id="WP_369779494.1">
    <property type="nucleotide sequence ID" value="NZ_CP165727.1"/>
</dbReference>
<dbReference type="Pfam" id="PF08546">
    <property type="entry name" value="ApbA_C"/>
    <property type="match status" value="1"/>
</dbReference>
<dbReference type="FunFam" id="3.40.50.720:FF:000307">
    <property type="entry name" value="2-dehydropantoate 2-reductase"/>
    <property type="match status" value="1"/>
</dbReference>
<dbReference type="Pfam" id="PF02558">
    <property type="entry name" value="ApbA"/>
    <property type="match status" value="1"/>
</dbReference>
<accession>A0AB39YCY5</accession>
<dbReference type="InterPro" id="IPR013752">
    <property type="entry name" value="KPA_reductase"/>
</dbReference>
<dbReference type="SUPFAM" id="SSF48179">
    <property type="entry name" value="6-phosphogluconate dehydrogenase C-terminal domain-like"/>
    <property type="match status" value="1"/>
</dbReference>